<protein>
    <submittedName>
        <fullName evidence="7">Lysophospholipid acyltransferase family protein</fullName>
    </submittedName>
</protein>
<accession>A0ABW1ETA3</accession>
<sequence length="289" mass="30339">MSVWLPTATCTPEACLTDRAPAVALPQRVLRLTTCLTVLLVGITLTLPVRALPRGARTRLVRFWTRTLLGALGVAVHSTPPPTATAVGGTSEDGPVGAAGEPAPGVLVVANHVSWLDIPLIATALPGRSIAKTEVRHWPVLGPITAWGGTVYLDRDRLRTLPETVGAVAAQLRAGRPMVVFPEGSTWCGRESGRFRPALFEAAVQAGAPVQPVTIRYRLADGRPTSAAAFVGEDGLLASLSRVVAVRGLVAELTFLPAIPAPAPASHETRWGPRRELARAAQAAVEGAR</sequence>
<dbReference type="PANTHER" id="PTHR10434">
    <property type="entry name" value="1-ACYL-SN-GLYCEROL-3-PHOSPHATE ACYLTRANSFERASE"/>
    <property type="match status" value="1"/>
</dbReference>
<evidence type="ECO:0000313" key="7">
    <source>
        <dbReference type="EMBL" id="MFC5885258.1"/>
    </source>
</evidence>
<dbReference type="PANTHER" id="PTHR10434:SF64">
    <property type="entry name" value="1-ACYL-SN-GLYCEROL-3-PHOSPHATE ACYLTRANSFERASE-RELATED"/>
    <property type="match status" value="1"/>
</dbReference>
<evidence type="ECO:0000256" key="5">
    <source>
        <dbReference type="ARBA" id="ARBA00023315"/>
    </source>
</evidence>
<keyword evidence="5 7" id="KW-0012">Acyltransferase</keyword>
<dbReference type="GO" id="GO:0016746">
    <property type="term" value="F:acyltransferase activity"/>
    <property type="evidence" value="ECO:0007669"/>
    <property type="project" value="UniProtKB-KW"/>
</dbReference>
<dbReference type="RefSeq" id="WP_313761981.1">
    <property type="nucleotide sequence ID" value="NZ_BAAAVH010000077.1"/>
</dbReference>
<evidence type="ECO:0000256" key="3">
    <source>
        <dbReference type="ARBA" id="ARBA00022679"/>
    </source>
</evidence>
<evidence type="ECO:0000259" key="6">
    <source>
        <dbReference type="SMART" id="SM00563"/>
    </source>
</evidence>
<reference evidence="8" key="1">
    <citation type="journal article" date="2019" name="Int. J. Syst. Evol. Microbiol.">
        <title>The Global Catalogue of Microorganisms (GCM) 10K type strain sequencing project: providing services to taxonomists for standard genome sequencing and annotation.</title>
        <authorList>
            <consortium name="The Broad Institute Genomics Platform"/>
            <consortium name="The Broad Institute Genome Sequencing Center for Infectious Disease"/>
            <person name="Wu L."/>
            <person name="Ma J."/>
        </authorList>
    </citation>
    <scope>NUCLEOTIDE SEQUENCE [LARGE SCALE GENOMIC DNA]</scope>
    <source>
        <strain evidence="8">CGMCC 4.1469</strain>
    </source>
</reference>
<organism evidence="7 8">
    <name type="scientific">Kitasatospora aburaviensis</name>
    <dbReference type="NCBI Taxonomy" id="67265"/>
    <lineage>
        <taxon>Bacteria</taxon>
        <taxon>Bacillati</taxon>
        <taxon>Actinomycetota</taxon>
        <taxon>Actinomycetes</taxon>
        <taxon>Kitasatosporales</taxon>
        <taxon>Streptomycetaceae</taxon>
        <taxon>Kitasatospora</taxon>
    </lineage>
</organism>
<dbReference type="Proteomes" id="UP001596067">
    <property type="component" value="Unassembled WGS sequence"/>
</dbReference>
<keyword evidence="3" id="KW-0808">Transferase</keyword>
<dbReference type="SUPFAM" id="SSF69593">
    <property type="entry name" value="Glycerol-3-phosphate (1)-acyltransferase"/>
    <property type="match status" value="1"/>
</dbReference>
<evidence type="ECO:0000313" key="8">
    <source>
        <dbReference type="Proteomes" id="UP001596067"/>
    </source>
</evidence>
<evidence type="ECO:0000256" key="1">
    <source>
        <dbReference type="ARBA" id="ARBA00005189"/>
    </source>
</evidence>
<dbReference type="Pfam" id="PF01553">
    <property type="entry name" value="Acyltransferase"/>
    <property type="match status" value="1"/>
</dbReference>
<dbReference type="CDD" id="cd07989">
    <property type="entry name" value="LPLAT_AGPAT-like"/>
    <property type="match status" value="1"/>
</dbReference>
<feature type="domain" description="Phospholipid/glycerol acyltransferase" evidence="6">
    <location>
        <begin position="106"/>
        <end position="218"/>
    </location>
</feature>
<keyword evidence="2" id="KW-0444">Lipid biosynthesis</keyword>
<keyword evidence="8" id="KW-1185">Reference proteome</keyword>
<dbReference type="EMBL" id="JBHSOD010000008">
    <property type="protein sequence ID" value="MFC5885258.1"/>
    <property type="molecule type" value="Genomic_DNA"/>
</dbReference>
<evidence type="ECO:0000256" key="4">
    <source>
        <dbReference type="ARBA" id="ARBA00023098"/>
    </source>
</evidence>
<comment type="pathway">
    <text evidence="1">Lipid metabolism.</text>
</comment>
<keyword evidence="4" id="KW-0443">Lipid metabolism</keyword>
<dbReference type="InterPro" id="IPR002123">
    <property type="entry name" value="Plipid/glycerol_acylTrfase"/>
</dbReference>
<gene>
    <name evidence="7" type="ORF">ACFP0N_09765</name>
</gene>
<name>A0ABW1ETA3_9ACTN</name>
<proteinExistence type="predicted"/>
<dbReference type="SMART" id="SM00563">
    <property type="entry name" value="PlsC"/>
    <property type="match status" value="1"/>
</dbReference>
<comment type="caution">
    <text evidence="7">The sequence shown here is derived from an EMBL/GenBank/DDBJ whole genome shotgun (WGS) entry which is preliminary data.</text>
</comment>
<evidence type="ECO:0000256" key="2">
    <source>
        <dbReference type="ARBA" id="ARBA00022516"/>
    </source>
</evidence>